<dbReference type="PANTHER" id="PTHR24221">
    <property type="entry name" value="ATP-BINDING CASSETTE SUB-FAMILY B"/>
    <property type="match status" value="1"/>
</dbReference>
<keyword evidence="12" id="KW-1185">Reference proteome</keyword>
<dbReference type="InterPro" id="IPR039421">
    <property type="entry name" value="Type_1_exporter"/>
</dbReference>
<reference evidence="11 12" key="1">
    <citation type="submission" date="2020-12" db="EMBL/GenBank/DDBJ databases">
        <title>FDA dAtabase for Regulatory Grade micrObial Sequences (FDA-ARGOS): Supporting development and validation of Infectious Disease Dx tests.</title>
        <authorList>
            <person name="Sproer C."/>
            <person name="Gronow S."/>
            <person name="Severitt S."/>
            <person name="Schroder I."/>
            <person name="Tallon L."/>
            <person name="Sadzewicz L."/>
            <person name="Zhao X."/>
            <person name="Boylan J."/>
            <person name="Ott S."/>
            <person name="Bowen H."/>
            <person name="Vavikolanu K."/>
            <person name="Mehta A."/>
            <person name="Aluvathingal J."/>
            <person name="Nadendla S."/>
            <person name="Lowell S."/>
            <person name="Myers T."/>
            <person name="Yan Y."/>
            <person name="Sichtig H."/>
        </authorList>
    </citation>
    <scope>NUCLEOTIDE SEQUENCE [LARGE SCALE GENOMIC DNA]</scope>
    <source>
        <strain evidence="11 12">FDAARGOS_986</strain>
    </source>
</reference>
<dbReference type="InterPro" id="IPR003439">
    <property type="entry name" value="ABC_transporter-like_ATP-bd"/>
</dbReference>
<dbReference type="PROSITE" id="PS50929">
    <property type="entry name" value="ABC_TM1F"/>
    <property type="match status" value="1"/>
</dbReference>
<dbReference type="SMART" id="SM00382">
    <property type="entry name" value="AAA"/>
    <property type="match status" value="1"/>
</dbReference>
<dbReference type="Pfam" id="PF03412">
    <property type="entry name" value="Peptidase_C39"/>
    <property type="match status" value="1"/>
</dbReference>
<feature type="transmembrane region" description="Helical" evidence="7">
    <location>
        <begin position="155"/>
        <end position="172"/>
    </location>
</feature>
<evidence type="ECO:0000259" key="10">
    <source>
        <dbReference type="PROSITE" id="PS50990"/>
    </source>
</evidence>
<protein>
    <submittedName>
        <fullName evidence="11">Peptidase domain-containing ABC transporter</fullName>
    </submittedName>
</protein>
<feature type="transmembrane region" description="Helical" evidence="7">
    <location>
        <begin position="375"/>
        <end position="396"/>
    </location>
</feature>
<evidence type="ECO:0000256" key="6">
    <source>
        <dbReference type="ARBA" id="ARBA00023136"/>
    </source>
</evidence>
<accession>A0A7T4ABM9</accession>
<sequence length="685" mass="76215">MKTVLQTEKHECGLACLAMIAIYHGFQTDLNSLRRRFSISSRGTDLSKLISYAQAMNFSSRPLRLELEELNKLKVPCILHWNMNHFVILEKVSAKRLYIIDPALGRRSLSISEASSSFTGVALELMPNQKFEPQEISQKVKLSSLIGRSVGLKRSLLNILALTFSLEIISLLTPQVTQWIVDGALVSSDHSLLQLVVIGGCILTTIDLVFRVAKGWMALNLNQQLILQWSTNLLGHLVKLPWRYFESRHLGDIVSRFQSLSSIRNVIANGAITAVLDGIVMIITLGMMILYSPLLALVVITALFSYILMRAMFYSPLRSASEERIVLSAKEQSFFLETIRAILPLKISNTTSLRVANWQNLLVDVQNRDVKTQKILLMFSSLNTFIFGVEGMAILYIGGSNVINSELSLGMLLAFIAYKSQFTSRASRLVDLFYEVKMLSLHAERLADIALESPEVDLDGEVCIDNILPTIEVRNVSFRYSDGDPWIFREVSCIIESGKSVVITGASGCGKSTLLKLLLGLLSPSEGEILIGGVPIRQLGCRAVRNLSGTVMQDDCLLSGTIGENISSFSHEHNQLRVEQAAKMACIHDAIVSMPMGYQTVISEMGAGFSGGQRQRIYLARAFYKSPKILFLDEATSNLDMENEFDVLNAVLKYPCTKIMISHRKDAVRLVDYNLHVEGGKVHRI</sequence>
<dbReference type="Pfam" id="PF00664">
    <property type="entry name" value="ABC_membrane"/>
    <property type="match status" value="1"/>
</dbReference>
<evidence type="ECO:0000259" key="9">
    <source>
        <dbReference type="PROSITE" id="PS50929"/>
    </source>
</evidence>
<gene>
    <name evidence="11" type="ORF">I6H43_04910</name>
</gene>
<feature type="domain" description="ABC transmembrane type-1" evidence="9">
    <location>
        <begin position="159"/>
        <end position="438"/>
    </location>
</feature>
<feature type="transmembrane region" description="Helical" evidence="7">
    <location>
        <begin position="192"/>
        <end position="210"/>
    </location>
</feature>
<evidence type="ECO:0000256" key="7">
    <source>
        <dbReference type="SAM" id="Phobius"/>
    </source>
</evidence>
<dbReference type="SUPFAM" id="SSF52540">
    <property type="entry name" value="P-loop containing nucleoside triphosphate hydrolases"/>
    <property type="match status" value="1"/>
</dbReference>
<dbReference type="CDD" id="cd18567">
    <property type="entry name" value="ABC_6TM_CvaB_RaxB_like"/>
    <property type="match status" value="1"/>
</dbReference>
<evidence type="ECO:0000259" key="8">
    <source>
        <dbReference type="PROSITE" id="PS50893"/>
    </source>
</evidence>
<keyword evidence="5 7" id="KW-1133">Transmembrane helix</keyword>
<keyword evidence="3" id="KW-0547">Nucleotide-binding</keyword>
<dbReference type="InterPro" id="IPR005074">
    <property type="entry name" value="Peptidase_C39"/>
</dbReference>
<evidence type="ECO:0000256" key="3">
    <source>
        <dbReference type="ARBA" id="ARBA00022741"/>
    </source>
</evidence>
<proteinExistence type="predicted"/>
<dbReference type="Proteomes" id="UP000595481">
    <property type="component" value="Chromosome"/>
</dbReference>
<feature type="domain" description="ABC transporter" evidence="8">
    <location>
        <begin position="471"/>
        <end position="685"/>
    </location>
</feature>
<name>A0A7T4ABM9_AERJA</name>
<feature type="transmembrane region" description="Helical" evidence="7">
    <location>
        <begin position="289"/>
        <end position="309"/>
    </location>
</feature>
<organism evidence="11 12">
    <name type="scientific">Aeromonas jandaei</name>
    <dbReference type="NCBI Taxonomy" id="650"/>
    <lineage>
        <taxon>Bacteria</taxon>
        <taxon>Pseudomonadati</taxon>
        <taxon>Pseudomonadota</taxon>
        <taxon>Gammaproteobacteria</taxon>
        <taxon>Aeromonadales</taxon>
        <taxon>Aeromonadaceae</taxon>
        <taxon>Aeromonas</taxon>
    </lineage>
</organism>
<feature type="domain" description="Peptidase C39" evidence="10">
    <location>
        <begin position="6"/>
        <end position="125"/>
    </location>
</feature>
<dbReference type="InterPro" id="IPR011527">
    <property type="entry name" value="ABC1_TM_dom"/>
</dbReference>
<evidence type="ECO:0000256" key="5">
    <source>
        <dbReference type="ARBA" id="ARBA00022989"/>
    </source>
</evidence>
<keyword evidence="6 7" id="KW-0472">Membrane</keyword>
<dbReference type="EMBL" id="CP066092">
    <property type="protein sequence ID" value="QQB20874.1"/>
    <property type="molecule type" value="Genomic_DNA"/>
</dbReference>
<evidence type="ECO:0000256" key="2">
    <source>
        <dbReference type="ARBA" id="ARBA00022692"/>
    </source>
</evidence>
<keyword evidence="2 7" id="KW-0812">Transmembrane</keyword>
<dbReference type="PANTHER" id="PTHR24221:SF606">
    <property type="entry name" value="COLICIN V SECRETION-PROCESSING ATP-BINDING PROTEIN"/>
    <property type="match status" value="1"/>
</dbReference>
<evidence type="ECO:0000256" key="1">
    <source>
        <dbReference type="ARBA" id="ARBA00004651"/>
    </source>
</evidence>
<dbReference type="PROSITE" id="PS50893">
    <property type="entry name" value="ABC_TRANSPORTER_2"/>
    <property type="match status" value="1"/>
</dbReference>
<dbReference type="InterPro" id="IPR027417">
    <property type="entry name" value="P-loop_NTPase"/>
</dbReference>
<keyword evidence="4" id="KW-0067">ATP-binding</keyword>
<dbReference type="Gene3D" id="3.90.70.10">
    <property type="entry name" value="Cysteine proteinases"/>
    <property type="match status" value="1"/>
</dbReference>
<dbReference type="Gene3D" id="1.20.1560.10">
    <property type="entry name" value="ABC transporter type 1, transmembrane domain"/>
    <property type="match status" value="1"/>
</dbReference>
<dbReference type="SUPFAM" id="SSF90123">
    <property type="entry name" value="ABC transporter transmembrane region"/>
    <property type="match status" value="1"/>
</dbReference>
<evidence type="ECO:0000256" key="4">
    <source>
        <dbReference type="ARBA" id="ARBA00022840"/>
    </source>
</evidence>
<dbReference type="Pfam" id="PF00005">
    <property type="entry name" value="ABC_tran"/>
    <property type="match status" value="1"/>
</dbReference>
<comment type="subcellular location">
    <subcellularLocation>
        <location evidence="1">Cell membrane</location>
        <topology evidence="1">Multi-pass membrane protein</topology>
    </subcellularLocation>
</comment>
<dbReference type="InterPro" id="IPR003593">
    <property type="entry name" value="AAA+_ATPase"/>
</dbReference>
<evidence type="ECO:0000313" key="11">
    <source>
        <dbReference type="EMBL" id="QQB20874.1"/>
    </source>
</evidence>
<feature type="transmembrane region" description="Helical" evidence="7">
    <location>
        <begin position="266"/>
        <end position="283"/>
    </location>
</feature>
<evidence type="ECO:0000313" key="12">
    <source>
        <dbReference type="Proteomes" id="UP000595481"/>
    </source>
</evidence>
<dbReference type="InterPro" id="IPR036640">
    <property type="entry name" value="ABC1_TM_sf"/>
</dbReference>
<dbReference type="PROSITE" id="PS50990">
    <property type="entry name" value="PEPTIDASE_C39"/>
    <property type="match status" value="1"/>
</dbReference>
<dbReference type="Gene3D" id="3.40.50.300">
    <property type="entry name" value="P-loop containing nucleotide triphosphate hydrolases"/>
    <property type="match status" value="1"/>
</dbReference>